<keyword evidence="3 4" id="KW-0143">Chaperone</keyword>
<dbReference type="EMBL" id="BSOP01000011">
    <property type="protein sequence ID" value="GLR50135.1"/>
    <property type="molecule type" value="Genomic_DNA"/>
</dbReference>
<dbReference type="PRINTS" id="PR00773">
    <property type="entry name" value="GRPEPROTEIN"/>
</dbReference>
<dbReference type="CDD" id="cd00446">
    <property type="entry name" value="GrpE"/>
    <property type="match status" value="1"/>
</dbReference>
<evidence type="ECO:0000256" key="4">
    <source>
        <dbReference type="HAMAP-Rule" id="MF_01151"/>
    </source>
</evidence>
<dbReference type="Gene3D" id="2.30.22.10">
    <property type="entry name" value="Head domain of nucleotide exchange factor GrpE"/>
    <property type="match status" value="1"/>
</dbReference>
<dbReference type="PANTHER" id="PTHR21237">
    <property type="entry name" value="GRPE PROTEIN"/>
    <property type="match status" value="1"/>
</dbReference>
<proteinExistence type="inferred from homology"/>
<dbReference type="NCBIfam" id="NF010739">
    <property type="entry name" value="PRK14141.1"/>
    <property type="match status" value="1"/>
</dbReference>
<evidence type="ECO:0000256" key="5">
    <source>
        <dbReference type="RuleBase" id="RU000639"/>
    </source>
</evidence>
<feature type="region of interest" description="Disordered" evidence="7">
    <location>
        <begin position="1"/>
        <end position="29"/>
    </location>
</feature>
<evidence type="ECO:0000313" key="8">
    <source>
        <dbReference type="EMBL" id="GLR50135.1"/>
    </source>
</evidence>
<comment type="function">
    <text evidence="4 5">Participates actively in the response to hyperosmotic and heat shock by preventing the aggregation of stress-denatured proteins, in association with DnaK and GrpE. It is the nucleotide exchange factor for DnaK and may function as a thermosensor. Unfolded proteins bind initially to DnaJ; upon interaction with the DnaJ-bound protein, DnaK hydrolyzes its bound ATP, resulting in the formation of a stable complex. GrpE releases ADP from DnaK; ATP binding to DnaK triggers the release of the substrate protein, thus completing the reaction cycle. Several rounds of ATP-dependent interactions between DnaJ, DnaK and GrpE are required for fully efficient folding.</text>
</comment>
<dbReference type="Proteomes" id="UP001156702">
    <property type="component" value="Unassembled WGS sequence"/>
</dbReference>
<comment type="similarity">
    <text evidence="1 4 6">Belongs to the GrpE family.</text>
</comment>
<name>A0ABQ5ZER7_9HYPH</name>
<dbReference type="InterPro" id="IPR013805">
    <property type="entry name" value="GrpE_CC"/>
</dbReference>
<keyword evidence="2 4" id="KW-0346">Stress response</keyword>
<dbReference type="HAMAP" id="MF_01151">
    <property type="entry name" value="GrpE"/>
    <property type="match status" value="1"/>
</dbReference>
<protein>
    <recommendedName>
        <fullName evidence="4 5">Protein GrpE</fullName>
    </recommendedName>
    <alternativeName>
        <fullName evidence="4">HSP-70 cofactor</fullName>
    </alternativeName>
</protein>
<evidence type="ECO:0000256" key="6">
    <source>
        <dbReference type="RuleBase" id="RU004478"/>
    </source>
</evidence>
<evidence type="ECO:0000313" key="9">
    <source>
        <dbReference type="Proteomes" id="UP001156702"/>
    </source>
</evidence>
<dbReference type="Pfam" id="PF01025">
    <property type="entry name" value="GrpE"/>
    <property type="match status" value="1"/>
</dbReference>
<evidence type="ECO:0000256" key="7">
    <source>
        <dbReference type="SAM" id="MobiDB-lite"/>
    </source>
</evidence>
<dbReference type="InterPro" id="IPR009012">
    <property type="entry name" value="GrpE_head"/>
</dbReference>
<accession>A0ABQ5ZER7</accession>
<sequence length="194" mass="20631">MKSEEQIMSKPATPNDVETETPREEPGEAAVEAVVRLEAEVADLKDRLLRALAETENLRRRAERDVSDARQYAVSKFAADLVGVADNLERALASVPAEARRGSAVLKTLSDGVALTGKDLMQVFEKHGIRRIEPLGERFDPHLHEALFEVADPSVPSGTVSTVVSPGYAIGSRPLRAAKVGVARGGPAAAADGG</sequence>
<keyword evidence="4" id="KW-0963">Cytoplasm</keyword>
<dbReference type="PANTHER" id="PTHR21237:SF23">
    <property type="entry name" value="GRPE PROTEIN HOMOLOG, MITOCHONDRIAL"/>
    <property type="match status" value="1"/>
</dbReference>
<comment type="subcellular location">
    <subcellularLocation>
        <location evidence="4">Cytoplasm</location>
    </subcellularLocation>
</comment>
<keyword evidence="9" id="KW-1185">Reference proteome</keyword>
<organism evidence="8 9">
    <name type="scientific">Shinella yambaruensis</name>
    <dbReference type="NCBI Taxonomy" id="415996"/>
    <lineage>
        <taxon>Bacteria</taxon>
        <taxon>Pseudomonadati</taxon>
        <taxon>Pseudomonadota</taxon>
        <taxon>Alphaproteobacteria</taxon>
        <taxon>Hyphomicrobiales</taxon>
        <taxon>Rhizobiaceae</taxon>
        <taxon>Shinella</taxon>
    </lineage>
</organism>
<reference evidence="9" key="1">
    <citation type="journal article" date="2019" name="Int. J. Syst. Evol. Microbiol.">
        <title>The Global Catalogue of Microorganisms (GCM) 10K type strain sequencing project: providing services to taxonomists for standard genome sequencing and annotation.</title>
        <authorList>
            <consortium name="The Broad Institute Genomics Platform"/>
            <consortium name="The Broad Institute Genome Sequencing Center for Infectious Disease"/>
            <person name="Wu L."/>
            <person name="Ma J."/>
        </authorList>
    </citation>
    <scope>NUCLEOTIDE SEQUENCE [LARGE SCALE GENOMIC DNA]</scope>
    <source>
        <strain evidence="9">NBRC 102122</strain>
    </source>
</reference>
<dbReference type="InterPro" id="IPR000740">
    <property type="entry name" value="GrpE"/>
</dbReference>
<comment type="subunit">
    <text evidence="4">Homodimer.</text>
</comment>
<evidence type="ECO:0000256" key="2">
    <source>
        <dbReference type="ARBA" id="ARBA00023016"/>
    </source>
</evidence>
<dbReference type="Gene3D" id="3.90.20.20">
    <property type="match status" value="1"/>
</dbReference>
<dbReference type="SUPFAM" id="SSF58014">
    <property type="entry name" value="Coiled-coil domain of nucleotide exchange factor GrpE"/>
    <property type="match status" value="1"/>
</dbReference>
<evidence type="ECO:0000256" key="3">
    <source>
        <dbReference type="ARBA" id="ARBA00023186"/>
    </source>
</evidence>
<dbReference type="PROSITE" id="PS01071">
    <property type="entry name" value="GRPE"/>
    <property type="match status" value="1"/>
</dbReference>
<dbReference type="SUPFAM" id="SSF51064">
    <property type="entry name" value="Head domain of nucleotide exchange factor GrpE"/>
    <property type="match status" value="1"/>
</dbReference>
<evidence type="ECO:0000256" key="1">
    <source>
        <dbReference type="ARBA" id="ARBA00009054"/>
    </source>
</evidence>
<comment type="caution">
    <text evidence="8">The sequence shown here is derived from an EMBL/GenBank/DDBJ whole genome shotgun (WGS) entry which is preliminary data.</text>
</comment>
<gene>
    <name evidence="4" type="primary">grpE</name>
    <name evidence="8" type="ORF">GCM10007923_13400</name>
</gene>